<dbReference type="EMBL" id="JAOB01000010">
    <property type="protein sequence ID" value="EUA75180.1"/>
    <property type="molecule type" value="Genomic_DNA"/>
</dbReference>
<evidence type="ECO:0000313" key="1">
    <source>
        <dbReference type="EMBL" id="EUA75180.1"/>
    </source>
</evidence>
<sequence length="49" mass="5611">MGREDRRRRRAGPEMTEAILVRQVDWVDEIVGVHEAGRAGFSTWVRATS</sequence>
<reference evidence="1" key="1">
    <citation type="submission" date="2014-01" db="EMBL/GenBank/DDBJ databases">
        <authorList>
            <person name="Brown-Elliot B."/>
            <person name="Wallace R."/>
            <person name="Lenaerts A."/>
            <person name="Ordway D."/>
            <person name="DeGroote M.A."/>
            <person name="Parker T."/>
            <person name="Sizemore C."/>
            <person name="Tallon L.J."/>
            <person name="Sadzewicz L.K."/>
            <person name="Sengamalay N."/>
            <person name="Fraser C.M."/>
            <person name="Hine E."/>
            <person name="Shefchek K.A."/>
            <person name="Das S.P."/>
            <person name="Tettelin H."/>
        </authorList>
    </citation>
    <scope>NUCLEOTIDE SEQUENCE [LARGE SCALE GENOMIC DNA]</scope>
    <source>
        <strain evidence="1">4042</strain>
    </source>
</reference>
<dbReference type="AlphaFoldDB" id="X8E5R5"/>
<organism evidence="1">
    <name type="scientific">Mycobacterium xenopi 4042</name>
    <dbReference type="NCBI Taxonomy" id="1299334"/>
    <lineage>
        <taxon>Bacteria</taxon>
        <taxon>Bacillati</taxon>
        <taxon>Actinomycetota</taxon>
        <taxon>Actinomycetes</taxon>
        <taxon>Mycobacteriales</taxon>
        <taxon>Mycobacteriaceae</taxon>
        <taxon>Mycobacterium</taxon>
    </lineage>
</organism>
<proteinExistence type="predicted"/>
<accession>X8E5R5</accession>
<name>X8E5R5_MYCXE</name>
<gene>
    <name evidence="1" type="ORF">I553_3072</name>
</gene>
<protein>
    <submittedName>
        <fullName evidence="1">Fas domain protein</fullName>
    </submittedName>
</protein>
<comment type="caution">
    <text evidence="1">The sequence shown here is derived from an EMBL/GenBank/DDBJ whole genome shotgun (WGS) entry which is preliminary data.</text>
</comment>
<dbReference type="PATRIC" id="fig|1299334.3.peg.584"/>